<evidence type="ECO:0000256" key="1">
    <source>
        <dbReference type="SAM" id="Coils"/>
    </source>
</evidence>
<evidence type="ECO:0000313" key="3">
    <source>
        <dbReference type="EMBL" id="QNO47416.1"/>
    </source>
</evidence>
<name>A0A7G9YHD2_9EURY</name>
<accession>A0A7G9YHD2</accession>
<protein>
    <submittedName>
        <fullName evidence="3">Uncharacterized protein</fullName>
    </submittedName>
</protein>
<proteinExistence type="predicted"/>
<feature type="compositionally biased region" description="Polar residues" evidence="2">
    <location>
        <begin position="24"/>
        <end position="40"/>
    </location>
</feature>
<feature type="compositionally biased region" description="Acidic residues" evidence="2">
    <location>
        <begin position="424"/>
        <end position="451"/>
    </location>
</feature>
<dbReference type="EMBL" id="MT631262">
    <property type="protein sequence ID" value="QNO47416.1"/>
    <property type="molecule type" value="Genomic_DNA"/>
</dbReference>
<organism evidence="3">
    <name type="scientific">Candidatus Methanogaster sp. ANME-2c ERB4</name>
    <dbReference type="NCBI Taxonomy" id="2759911"/>
    <lineage>
        <taxon>Archaea</taxon>
        <taxon>Methanobacteriati</taxon>
        <taxon>Methanobacteriota</taxon>
        <taxon>Stenosarchaea group</taxon>
        <taxon>Methanomicrobia</taxon>
        <taxon>Methanosarcinales</taxon>
        <taxon>ANME-2 cluster</taxon>
        <taxon>Candidatus Methanogasteraceae</taxon>
        <taxon>Candidatus Methanogaster</taxon>
    </lineage>
</organism>
<feature type="coiled-coil region" evidence="1">
    <location>
        <begin position="118"/>
        <end position="145"/>
    </location>
</feature>
<reference evidence="3" key="1">
    <citation type="submission" date="2020-06" db="EMBL/GenBank/DDBJ databases">
        <title>Unique genomic features of the anaerobic methanotrophic archaea.</title>
        <authorList>
            <person name="Chadwick G.L."/>
            <person name="Skennerton C.T."/>
            <person name="Laso-Perez R."/>
            <person name="Leu A.O."/>
            <person name="Speth D.R."/>
            <person name="Yu H."/>
            <person name="Morgan-Lang C."/>
            <person name="Hatzenpichler R."/>
            <person name="Goudeau D."/>
            <person name="Malmstrom R."/>
            <person name="Brazelton W.J."/>
            <person name="Woyke T."/>
            <person name="Hallam S.J."/>
            <person name="Tyson G.W."/>
            <person name="Wegener G."/>
            <person name="Boetius A."/>
            <person name="Orphan V."/>
        </authorList>
    </citation>
    <scope>NUCLEOTIDE SEQUENCE</scope>
</reference>
<gene>
    <name evidence="3" type="ORF">MPGFIOMI_00014</name>
</gene>
<feature type="region of interest" description="Disordered" evidence="2">
    <location>
        <begin position="407"/>
        <end position="465"/>
    </location>
</feature>
<sequence>MKTLLVVSLLLACVFMPGFAAAGNSATDRGNNANTGVSDNETNETDVAATLGRSGMANQLRKPPQAGGPTARVDQYANTTAQQINSKQALLDMKKQFKNAKTPEEREQLRTQLQTKAQEHLLRTIDQMIGRLERLQERIEDAEQQGNVPEGASENLDRYMLRLKGKKLEVENADTPADIISAARDIRGEWGEIRSEIARHTRHMLTTRIGNYVKKSEELSGRLGEEIATLADRGIDTTSLEAKHDRLDDMIDCVRTNYILARDALEDSDPDEAGQAVRRANACIRDANQIIKEIFLELREYRAGTVVLDGNGTLTAEGSGTVLIRGDIEMQLEADAGSLSVVDRAGDTIITVTEDGARTEDGSMVIYTGFNGNATITGSDVVVTITGTGIELTVEGTGTAVLIGTGSYEVTGGRSGEWRNPDLVEPEPATESETAVESEDADGNETEDEDGTATGNENINTSEEV</sequence>
<feature type="compositionally biased region" description="Polar residues" evidence="2">
    <location>
        <begin position="453"/>
        <end position="465"/>
    </location>
</feature>
<dbReference type="AlphaFoldDB" id="A0A7G9YHD2"/>
<keyword evidence="1" id="KW-0175">Coiled coil</keyword>
<evidence type="ECO:0000256" key="2">
    <source>
        <dbReference type="SAM" id="MobiDB-lite"/>
    </source>
</evidence>
<feature type="region of interest" description="Disordered" evidence="2">
    <location>
        <begin position="23"/>
        <end position="72"/>
    </location>
</feature>